<dbReference type="AlphaFoldDB" id="A0AAY5EDL5"/>
<dbReference type="Proteomes" id="UP000314983">
    <property type="component" value="Chromosome 24"/>
</dbReference>
<dbReference type="PRINTS" id="PR00764">
    <property type="entry name" value="COMPLEMENTC9"/>
</dbReference>
<dbReference type="GO" id="GO:0022829">
    <property type="term" value="F:wide pore channel activity"/>
    <property type="evidence" value="ECO:0007669"/>
    <property type="project" value="TreeGrafter"/>
</dbReference>
<dbReference type="SMART" id="SM00457">
    <property type="entry name" value="MACPF"/>
    <property type="match status" value="1"/>
</dbReference>
<dbReference type="InterPro" id="IPR020864">
    <property type="entry name" value="MACPF"/>
</dbReference>
<dbReference type="PROSITE" id="PS50004">
    <property type="entry name" value="C2"/>
    <property type="match status" value="1"/>
</dbReference>
<dbReference type="PANTHER" id="PTHR46096">
    <property type="entry name" value="PERFORIN-1"/>
    <property type="match status" value="1"/>
</dbReference>
<reference evidence="4 5" key="1">
    <citation type="submission" date="2020-05" db="EMBL/GenBank/DDBJ databases">
        <title>Electrophorus electricus (electric eel) genome, fEleEle1, primary haplotype.</title>
        <authorList>
            <person name="Myers G."/>
            <person name="Meyer A."/>
            <person name="Fedrigo O."/>
            <person name="Formenti G."/>
            <person name="Rhie A."/>
            <person name="Tracey A."/>
            <person name="Sims Y."/>
            <person name="Jarvis E.D."/>
        </authorList>
    </citation>
    <scope>NUCLEOTIDE SEQUENCE [LARGE SCALE GENOMIC DNA]</scope>
</reference>
<dbReference type="InterPro" id="IPR000008">
    <property type="entry name" value="C2_dom"/>
</dbReference>
<reference evidence="4" key="2">
    <citation type="submission" date="2025-08" db="UniProtKB">
        <authorList>
            <consortium name="Ensembl"/>
        </authorList>
    </citation>
    <scope>IDENTIFICATION</scope>
</reference>
<dbReference type="SUPFAM" id="SSF49562">
    <property type="entry name" value="C2 domain (Calcium/lipid-binding domain, CaLB)"/>
    <property type="match status" value="1"/>
</dbReference>
<evidence type="ECO:0000259" key="3">
    <source>
        <dbReference type="PROSITE" id="PS51412"/>
    </source>
</evidence>
<feature type="signal peptide" evidence="1">
    <location>
        <begin position="1"/>
        <end position="26"/>
    </location>
</feature>
<feature type="domain" description="MACPF" evidence="3">
    <location>
        <begin position="31"/>
        <end position="364"/>
    </location>
</feature>
<accession>A0AAY5EDL5</accession>
<protein>
    <recommendedName>
        <fullName evidence="6">MACPF domain-containing protein</fullName>
    </recommendedName>
</protein>
<dbReference type="PANTHER" id="PTHR46096:SF1">
    <property type="entry name" value="PERFORIN 1.5"/>
    <property type="match status" value="1"/>
</dbReference>
<dbReference type="Pfam" id="PF01823">
    <property type="entry name" value="MACPF"/>
    <property type="match status" value="1"/>
</dbReference>
<reference evidence="4" key="3">
    <citation type="submission" date="2025-09" db="UniProtKB">
        <authorList>
            <consortium name="Ensembl"/>
        </authorList>
    </citation>
    <scope>IDENTIFICATION</scope>
</reference>
<evidence type="ECO:0000313" key="5">
    <source>
        <dbReference type="Proteomes" id="UP000314983"/>
    </source>
</evidence>
<feature type="domain" description="C2" evidence="2">
    <location>
        <begin position="365"/>
        <end position="478"/>
    </location>
</feature>
<keyword evidence="1" id="KW-0732">Signal</keyword>
<sequence>ASMHIKGRETFLCIYCVLLLSQVSLSCRPGTLQKCLAAPFVPGHNLVGEGFDVVTLQHKGAYVSDMQTFLTPSNSCTLCENRHMGSQLQKVPLSVLDWRAFSRCNLDISSAVFTSIGALLESSKNVIENDWKADLDLVSLVQLQLAGSKSSESGFATSRVKVDKTYFSSHELSCTYYRSGLIAVNCYALPVIYDDLLFRSFIDIYGTHYIRQVTLGGKYKRVTSIRTCLTTLNSVSTSEVKDCLNVGLKVGLGIVDASSSGKKCENILLNRDSMTGFSEGYMNHMTKVSGGNGWLGEISLTRNNSDGFYTWIGSLKNTPDIISYSLEPLHYLVKDAAVKRNLQTAIERYIMENGQPKNQPSPGCGWNKPNISPNCCPLSARRGVLGVTVIRAWGLKGDPVGRTEGYVKLWYDGNYRQTHWIRSNSPWWNLHYDFGNVYTGHHLKLEVWDKDVQHDDHLGGCWVSLRRGFHKHSCGLKHGGVEISFNLQCDPHLTGSFCDIYWPYP</sequence>
<evidence type="ECO:0000313" key="4">
    <source>
        <dbReference type="Ensembl" id="ENSEEEP00000055056.1"/>
    </source>
</evidence>
<proteinExistence type="predicted"/>
<evidence type="ECO:0000256" key="1">
    <source>
        <dbReference type="SAM" id="SignalP"/>
    </source>
</evidence>
<dbReference type="GO" id="GO:0001771">
    <property type="term" value="P:immunological synapse formation"/>
    <property type="evidence" value="ECO:0007669"/>
    <property type="project" value="TreeGrafter"/>
</dbReference>
<dbReference type="SMART" id="SM00239">
    <property type="entry name" value="C2"/>
    <property type="match status" value="1"/>
</dbReference>
<name>A0AAY5EDL5_ELEEL</name>
<evidence type="ECO:0008006" key="6">
    <source>
        <dbReference type="Google" id="ProtNLM"/>
    </source>
</evidence>
<dbReference type="Ensembl" id="ENSEEET00000061206.1">
    <property type="protein sequence ID" value="ENSEEEP00000055056.1"/>
    <property type="gene ID" value="ENSEEEG00000025092.1"/>
</dbReference>
<dbReference type="InterPro" id="IPR035892">
    <property type="entry name" value="C2_domain_sf"/>
</dbReference>
<dbReference type="Pfam" id="PF00168">
    <property type="entry name" value="C2"/>
    <property type="match status" value="1"/>
</dbReference>
<feature type="chain" id="PRO_5044295715" description="MACPF domain-containing protein" evidence="1">
    <location>
        <begin position="27"/>
        <end position="505"/>
    </location>
</feature>
<dbReference type="InterPro" id="IPR052784">
    <property type="entry name" value="Perforin-1_pore-forming"/>
</dbReference>
<dbReference type="GO" id="GO:0051607">
    <property type="term" value="P:defense response to virus"/>
    <property type="evidence" value="ECO:0007669"/>
    <property type="project" value="TreeGrafter"/>
</dbReference>
<evidence type="ECO:0000259" key="2">
    <source>
        <dbReference type="PROSITE" id="PS50004"/>
    </source>
</evidence>
<dbReference type="GO" id="GO:0005579">
    <property type="term" value="C:membrane attack complex"/>
    <property type="evidence" value="ECO:0007669"/>
    <property type="project" value="InterPro"/>
</dbReference>
<dbReference type="GO" id="GO:0001913">
    <property type="term" value="P:T cell mediated cytotoxicity"/>
    <property type="evidence" value="ECO:0007669"/>
    <property type="project" value="TreeGrafter"/>
</dbReference>
<dbReference type="PROSITE" id="PS51412">
    <property type="entry name" value="MACPF_2"/>
    <property type="match status" value="1"/>
</dbReference>
<keyword evidence="5" id="KW-1185">Reference proteome</keyword>
<dbReference type="InterPro" id="IPR001862">
    <property type="entry name" value="MAC_perforin"/>
</dbReference>
<organism evidence="4 5">
    <name type="scientific">Electrophorus electricus</name>
    <name type="common">Electric eel</name>
    <name type="synonym">Gymnotus electricus</name>
    <dbReference type="NCBI Taxonomy" id="8005"/>
    <lineage>
        <taxon>Eukaryota</taxon>
        <taxon>Metazoa</taxon>
        <taxon>Chordata</taxon>
        <taxon>Craniata</taxon>
        <taxon>Vertebrata</taxon>
        <taxon>Euteleostomi</taxon>
        <taxon>Actinopterygii</taxon>
        <taxon>Neopterygii</taxon>
        <taxon>Teleostei</taxon>
        <taxon>Ostariophysi</taxon>
        <taxon>Gymnotiformes</taxon>
        <taxon>Gymnotoidei</taxon>
        <taxon>Gymnotidae</taxon>
        <taxon>Electrophorus</taxon>
    </lineage>
</organism>
<dbReference type="GeneTree" id="ENSGT00940000164067"/>
<dbReference type="Gene3D" id="2.60.40.150">
    <property type="entry name" value="C2 domain"/>
    <property type="match status" value="1"/>
</dbReference>